<evidence type="ECO:0000256" key="1">
    <source>
        <dbReference type="ARBA" id="ARBA00022741"/>
    </source>
</evidence>
<evidence type="ECO:0000256" key="5">
    <source>
        <dbReference type="ARBA" id="ARBA00023163"/>
    </source>
</evidence>
<dbReference type="Pfam" id="PF02954">
    <property type="entry name" value="HTH_8"/>
    <property type="match status" value="1"/>
</dbReference>
<organism evidence="10 11">
    <name type="scientific">Thermithiobacillus plumbiphilus</name>
    <dbReference type="NCBI Taxonomy" id="1729899"/>
    <lineage>
        <taxon>Bacteria</taxon>
        <taxon>Pseudomonadati</taxon>
        <taxon>Pseudomonadota</taxon>
        <taxon>Acidithiobacillia</taxon>
        <taxon>Acidithiobacillales</taxon>
        <taxon>Thermithiobacillaceae</taxon>
        <taxon>Thermithiobacillus</taxon>
    </lineage>
</organism>
<evidence type="ECO:0000256" key="7">
    <source>
        <dbReference type="SAM" id="MobiDB-lite"/>
    </source>
</evidence>
<proteinExistence type="predicted"/>
<dbReference type="SUPFAM" id="SSF52540">
    <property type="entry name" value="P-loop containing nucleoside triphosphate hydrolases"/>
    <property type="match status" value="1"/>
</dbReference>
<dbReference type="Gene3D" id="3.40.50.300">
    <property type="entry name" value="P-loop containing nucleotide triphosphate hydrolases"/>
    <property type="match status" value="1"/>
</dbReference>
<dbReference type="CDD" id="cd00009">
    <property type="entry name" value="AAA"/>
    <property type="match status" value="1"/>
</dbReference>
<dbReference type="RefSeq" id="WP_341371621.1">
    <property type="nucleotide sequence ID" value="NZ_JBBPCO010000013.1"/>
</dbReference>
<feature type="modified residue" description="4-aspartylphosphate" evidence="6">
    <location>
        <position position="55"/>
    </location>
</feature>
<dbReference type="PANTHER" id="PTHR32071:SF21">
    <property type="entry name" value="TRANSCRIPTIONAL REGULATORY PROTEIN FLGR"/>
    <property type="match status" value="1"/>
</dbReference>
<dbReference type="SUPFAM" id="SSF52172">
    <property type="entry name" value="CheY-like"/>
    <property type="match status" value="1"/>
</dbReference>
<dbReference type="PROSITE" id="PS00675">
    <property type="entry name" value="SIGMA54_INTERACT_1"/>
    <property type="match status" value="1"/>
</dbReference>
<dbReference type="InterPro" id="IPR002078">
    <property type="entry name" value="Sigma_54_int"/>
</dbReference>
<dbReference type="SUPFAM" id="SSF46689">
    <property type="entry name" value="Homeodomain-like"/>
    <property type="match status" value="1"/>
</dbReference>
<evidence type="ECO:0000256" key="2">
    <source>
        <dbReference type="ARBA" id="ARBA00022840"/>
    </source>
</evidence>
<keyword evidence="1" id="KW-0547">Nucleotide-binding</keyword>
<dbReference type="InterPro" id="IPR011006">
    <property type="entry name" value="CheY-like_superfamily"/>
</dbReference>
<feature type="region of interest" description="Disordered" evidence="7">
    <location>
        <begin position="419"/>
        <end position="453"/>
    </location>
</feature>
<dbReference type="Pfam" id="PF25601">
    <property type="entry name" value="AAA_lid_14"/>
    <property type="match status" value="1"/>
</dbReference>
<keyword evidence="6" id="KW-0597">Phosphoprotein</keyword>
<dbReference type="InterPro" id="IPR001789">
    <property type="entry name" value="Sig_transdc_resp-reg_receiver"/>
</dbReference>
<dbReference type="Pfam" id="PF00158">
    <property type="entry name" value="Sigma54_activat"/>
    <property type="match status" value="1"/>
</dbReference>
<dbReference type="Proteomes" id="UP001446205">
    <property type="component" value="Unassembled WGS sequence"/>
</dbReference>
<keyword evidence="4" id="KW-0238">DNA-binding</keyword>
<dbReference type="InterPro" id="IPR058031">
    <property type="entry name" value="AAA_lid_NorR"/>
</dbReference>
<dbReference type="SMART" id="SM00448">
    <property type="entry name" value="REC"/>
    <property type="match status" value="1"/>
</dbReference>
<keyword evidence="2" id="KW-0067">ATP-binding</keyword>
<keyword evidence="5" id="KW-0804">Transcription</keyword>
<dbReference type="InterPro" id="IPR027417">
    <property type="entry name" value="P-loop_NTPase"/>
</dbReference>
<evidence type="ECO:0000256" key="6">
    <source>
        <dbReference type="PROSITE-ProRule" id="PRU00169"/>
    </source>
</evidence>
<dbReference type="SMART" id="SM00382">
    <property type="entry name" value="AAA"/>
    <property type="match status" value="1"/>
</dbReference>
<protein>
    <submittedName>
        <fullName evidence="10">Sigma-54 dependent transcriptional regulator</fullName>
    </submittedName>
</protein>
<evidence type="ECO:0000313" key="10">
    <source>
        <dbReference type="EMBL" id="MEK8090566.1"/>
    </source>
</evidence>
<evidence type="ECO:0000256" key="4">
    <source>
        <dbReference type="ARBA" id="ARBA00023125"/>
    </source>
</evidence>
<evidence type="ECO:0000259" key="8">
    <source>
        <dbReference type="PROSITE" id="PS50045"/>
    </source>
</evidence>
<dbReference type="Pfam" id="PF00072">
    <property type="entry name" value="Response_reg"/>
    <property type="match status" value="1"/>
</dbReference>
<gene>
    <name evidence="10" type="ORF">WOB96_12455</name>
</gene>
<evidence type="ECO:0000256" key="3">
    <source>
        <dbReference type="ARBA" id="ARBA00023015"/>
    </source>
</evidence>
<evidence type="ECO:0000259" key="9">
    <source>
        <dbReference type="PROSITE" id="PS50110"/>
    </source>
</evidence>
<dbReference type="Gene3D" id="1.10.10.60">
    <property type="entry name" value="Homeodomain-like"/>
    <property type="match status" value="1"/>
</dbReference>
<dbReference type="PROSITE" id="PS50110">
    <property type="entry name" value="RESPONSE_REGULATORY"/>
    <property type="match status" value="1"/>
</dbReference>
<dbReference type="Gene3D" id="3.40.50.2300">
    <property type="match status" value="1"/>
</dbReference>
<dbReference type="InterPro" id="IPR009057">
    <property type="entry name" value="Homeodomain-like_sf"/>
</dbReference>
<accession>A0ABU9DAM0</accession>
<dbReference type="InterPro" id="IPR002197">
    <property type="entry name" value="HTH_Fis"/>
</dbReference>
<dbReference type="PROSITE" id="PS50045">
    <property type="entry name" value="SIGMA54_INTERACT_4"/>
    <property type="match status" value="1"/>
</dbReference>
<feature type="domain" description="Sigma-54 factor interaction" evidence="8">
    <location>
        <begin position="129"/>
        <end position="358"/>
    </location>
</feature>
<name>A0ABU9DAM0_9PROT</name>
<keyword evidence="3" id="KW-0805">Transcription regulation</keyword>
<sequence length="453" mass="49844">MTEKLKILVVEDDADLREALQDTLALAGHQALACPDGLRALSLLEVEAVDLVLSDVRMQPMNGYVLLDEIRRRHPHLPILLMTAYGTVQEAVAALQHGACDYLVKPFDAQLLLEKIHRYALRWRPDSDMVAEDARMQELAALAGRVAATDASVMISGESGTGKEVLARHIHQHSPRREQAFVAINCAAIPENLLEATLFGYEKGAFTGATQAMPGKFEQAQHGTLLLDEVTEMPLGLQAKLLRVLQEREVERLGARKPIALDVRILATSNRDLAQAVRAGQFREDLYYRLNVFPLELPPLRERPADILPLAQRFLHKWSGLRGGQINGFAPAALRQLLAYTWPGNVRELENVIQRAVILSSGATVEADAILLSGTPARLDALPAQAPASAPIIEDAEVLEAGLRQQERSLILAALQEAGGSRKEAAERLGISPRTLRHKLQRYREQGDPLPAE</sequence>
<comment type="caution">
    <text evidence="10">The sequence shown here is derived from an EMBL/GenBank/DDBJ whole genome shotgun (WGS) entry which is preliminary data.</text>
</comment>
<dbReference type="InterPro" id="IPR025662">
    <property type="entry name" value="Sigma_54_int_dom_ATP-bd_1"/>
</dbReference>
<feature type="domain" description="Response regulatory" evidence="9">
    <location>
        <begin position="6"/>
        <end position="120"/>
    </location>
</feature>
<keyword evidence="11" id="KW-1185">Reference proteome</keyword>
<dbReference type="EMBL" id="JBBPCO010000013">
    <property type="protein sequence ID" value="MEK8090566.1"/>
    <property type="molecule type" value="Genomic_DNA"/>
</dbReference>
<reference evidence="10 11" key="1">
    <citation type="submission" date="2024-04" db="EMBL/GenBank/DDBJ databases">
        <authorList>
            <person name="Abashina T."/>
            <person name="Shaikin A."/>
        </authorList>
    </citation>
    <scope>NUCLEOTIDE SEQUENCE [LARGE SCALE GENOMIC DNA]</scope>
    <source>
        <strain evidence="10 11">AAFK</strain>
    </source>
</reference>
<dbReference type="PRINTS" id="PR01590">
    <property type="entry name" value="HTHFIS"/>
</dbReference>
<dbReference type="PANTHER" id="PTHR32071">
    <property type="entry name" value="TRANSCRIPTIONAL REGULATORY PROTEIN"/>
    <property type="match status" value="1"/>
</dbReference>
<dbReference type="Gene3D" id="1.10.8.60">
    <property type="match status" value="1"/>
</dbReference>
<dbReference type="PROSITE" id="PS00688">
    <property type="entry name" value="SIGMA54_INTERACT_3"/>
    <property type="match status" value="1"/>
</dbReference>
<evidence type="ECO:0000313" key="11">
    <source>
        <dbReference type="Proteomes" id="UP001446205"/>
    </source>
</evidence>
<dbReference type="InterPro" id="IPR003593">
    <property type="entry name" value="AAA+_ATPase"/>
</dbReference>
<dbReference type="InterPro" id="IPR025944">
    <property type="entry name" value="Sigma_54_int_dom_CS"/>
</dbReference>